<feature type="binding site" evidence="20">
    <location>
        <position position="198"/>
    </location>
    <ligand>
        <name>Ca(2+)</name>
        <dbReference type="ChEBI" id="CHEBI:29108"/>
        <label>3</label>
    </ligand>
</feature>
<keyword evidence="13" id="KW-0177">Collagen degradation</keyword>
<dbReference type="PRINTS" id="PR00138">
    <property type="entry name" value="MATRIXIN"/>
</dbReference>
<feature type="chain" id="PRO_5044747963" description="interstitial collagenase" evidence="25">
    <location>
        <begin position="19"/>
        <end position="470"/>
    </location>
</feature>
<reference evidence="27 28" key="1">
    <citation type="submission" date="2024-09" db="EMBL/GenBank/DDBJ databases">
        <title>A chromosome-level genome assembly of Gray's grenadier anchovy, Coilia grayii.</title>
        <authorList>
            <person name="Fu Z."/>
        </authorList>
    </citation>
    <scope>NUCLEOTIDE SEQUENCE [LARGE SCALE GENOMIC DNA]</scope>
    <source>
        <strain evidence="27">G4</strain>
        <tissue evidence="27">Muscle</tissue>
    </source>
</reference>
<evidence type="ECO:0000256" key="24">
    <source>
        <dbReference type="PROSITE-ProRule" id="PRU01011"/>
    </source>
</evidence>
<evidence type="ECO:0000256" key="12">
    <source>
        <dbReference type="ARBA" id="ARBA00023049"/>
    </source>
</evidence>
<comment type="cofactor">
    <cofactor evidence="20">
        <name>Ca(2+)</name>
        <dbReference type="ChEBI" id="CHEBI:29108"/>
    </cofactor>
    <text evidence="20">Can bind about 5 Ca(2+) ions per subunit.</text>
</comment>
<dbReference type="SUPFAM" id="SSF55486">
    <property type="entry name" value="Metalloproteases ('zincins'), catalytic domain"/>
    <property type="match status" value="1"/>
</dbReference>
<keyword evidence="3" id="KW-0964">Secreted</keyword>
<keyword evidence="4" id="KW-0272">Extracellular matrix</keyword>
<dbReference type="SUPFAM" id="SSF47090">
    <property type="entry name" value="PGBD-like"/>
    <property type="match status" value="1"/>
</dbReference>
<protein>
    <recommendedName>
        <fullName evidence="17">interstitial collagenase</fullName>
        <ecNumber evidence="17">3.4.24.7</ecNumber>
    </recommendedName>
</protein>
<comment type="caution">
    <text evidence="27">The sequence shown here is derived from an EMBL/GenBank/DDBJ whole genome shotgun (WGS) entry which is preliminary data.</text>
</comment>
<dbReference type="InterPro" id="IPR000585">
    <property type="entry name" value="Hemopexin-like_dom"/>
</dbReference>
<evidence type="ECO:0000256" key="22">
    <source>
        <dbReference type="PIRSR" id="PIRSR621190-4"/>
    </source>
</evidence>
<dbReference type="SUPFAM" id="SSF50923">
    <property type="entry name" value="Hemopexin-like domain"/>
    <property type="match status" value="1"/>
</dbReference>
<dbReference type="SMART" id="SM00120">
    <property type="entry name" value="HX"/>
    <property type="match status" value="4"/>
</dbReference>
<dbReference type="Pfam" id="PF00045">
    <property type="entry name" value="Hemopexin"/>
    <property type="match status" value="2"/>
</dbReference>
<feature type="binding site" evidence="19">
    <location>
        <position position="219"/>
    </location>
    <ligand>
        <name>Zn(2+)</name>
        <dbReference type="ChEBI" id="CHEBI:29105"/>
        <label>2</label>
        <note>catalytic</note>
    </ligand>
</feature>
<evidence type="ECO:0000256" key="13">
    <source>
        <dbReference type="ARBA" id="ARBA00023105"/>
    </source>
</evidence>
<evidence type="ECO:0000256" key="20">
    <source>
        <dbReference type="PIRSR" id="PIRSR621190-2"/>
    </source>
</evidence>
<feature type="binding site" evidence="20">
    <location>
        <position position="170"/>
    </location>
    <ligand>
        <name>Zn(2+)</name>
        <dbReference type="ChEBI" id="CHEBI:29105"/>
        <label>1</label>
    </ligand>
</feature>
<dbReference type="PANTHER" id="PTHR10201:SF151">
    <property type="entry name" value="INTERSTITIAL COLLAGENASE"/>
    <property type="match status" value="1"/>
</dbReference>
<dbReference type="InterPro" id="IPR001818">
    <property type="entry name" value="Pept_M10_metallopeptidase"/>
</dbReference>
<dbReference type="GO" id="GO:0006508">
    <property type="term" value="P:proteolysis"/>
    <property type="evidence" value="ECO:0007669"/>
    <property type="project" value="UniProtKB-KW"/>
</dbReference>
<dbReference type="FunFam" id="3.40.390.10:FF:000007">
    <property type="entry name" value="Collagenase 3"/>
    <property type="match status" value="1"/>
</dbReference>
<dbReference type="InterPro" id="IPR006026">
    <property type="entry name" value="Peptidase_Metallo"/>
</dbReference>
<evidence type="ECO:0000256" key="19">
    <source>
        <dbReference type="PIRSR" id="PIRSR001191-2"/>
    </source>
</evidence>
<feature type="binding site" evidence="19">
    <location>
        <position position="229"/>
    </location>
    <ligand>
        <name>Zn(2+)</name>
        <dbReference type="ChEBI" id="CHEBI:29105"/>
        <label>2</label>
        <note>catalytic</note>
    </ligand>
</feature>
<evidence type="ECO:0000256" key="1">
    <source>
        <dbReference type="ARBA" id="ARBA00004498"/>
    </source>
</evidence>
<feature type="binding site" evidence="20">
    <location>
        <position position="201"/>
    </location>
    <ligand>
        <name>Ca(2+)</name>
        <dbReference type="ChEBI" id="CHEBI:29108"/>
        <label>3</label>
    </ligand>
</feature>
<comment type="similarity">
    <text evidence="2">Belongs to the peptidase M10A family.</text>
</comment>
<evidence type="ECO:0000256" key="3">
    <source>
        <dbReference type="ARBA" id="ARBA00022525"/>
    </source>
</evidence>
<evidence type="ECO:0000259" key="26">
    <source>
        <dbReference type="SMART" id="SM00235"/>
    </source>
</evidence>
<evidence type="ECO:0000256" key="5">
    <source>
        <dbReference type="ARBA" id="ARBA00022670"/>
    </source>
</evidence>
<evidence type="ECO:0000256" key="17">
    <source>
        <dbReference type="ARBA" id="ARBA00038924"/>
    </source>
</evidence>
<keyword evidence="9" id="KW-0378">Hydrolase</keyword>
<dbReference type="InterPro" id="IPR021190">
    <property type="entry name" value="Pept_M10A"/>
</dbReference>
<dbReference type="InterPro" id="IPR018486">
    <property type="entry name" value="Hemopexin_CS"/>
</dbReference>
<evidence type="ECO:0000256" key="6">
    <source>
        <dbReference type="ARBA" id="ARBA00022723"/>
    </source>
</evidence>
<dbReference type="GO" id="GO:0046872">
    <property type="term" value="F:metal ion binding"/>
    <property type="evidence" value="ECO:0007669"/>
    <property type="project" value="UniProtKB-KW"/>
</dbReference>
<feature type="binding site" evidence="20">
    <location>
        <position position="124"/>
    </location>
    <ligand>
        <name>Ca(2+)</name>
        <dbReference type="ChEBI" id="CHEBI:29108"/>
        <label>1</label>
    </ligand>
</feature>
<feature type="disulfide bond" evidence="21">
    <location>
        <begin position="283"/>
        <end position="470"/>
    </location>
</feature>
<proteinExistence type="inferred from homology"/>
<dbReference type="InterPro" id="IPR033739">
    <property type="entry name" value="M10A_MMP"/>
</dbReference>
<feature type="signal peptide" evidence="25">
    <location>
        <begin position="1"/>
        <end position="18"/>
    </location>
</feature>
<feature type="short sequence motif" description="Cysteine switch" evidence="23">
    <location>
        <begin position="90"/>
        <end position="97"/>
    </location>
</feature>
<evidence type="ECO:0000256" key="14">
    <source>
        <dbReference type="ARBA" id="ARBA00023145"/>
    </source>
</evidence>
<dbReference type="PROSITE" id="PS51642">
    <property type="entry name" value="HEMOPEXIN_2"/>
    <property type="match status" value="4"/>
</dbReference>
<evidence type="ECO:0000256" key="23">
    <source>
        <dbReference type="PIRSR" id="PIRSR621190-5"/>
    </source>
</evidence>
<dbReference type="InterPro" id="IPR036375">
    <property type="entry name" value="Hemopexin-like_dom_sf"/>
</dbReference>
<dbReference type="CDD" id="cd00094">
    <property type="entry name" value="HX"/>
    <property type="match status" value="1"/>
</dbReference>
<dbReference type="InterPro" id="IPR018487">
    <property type="entry name" value="Hemopexin-like_repeat"/>
</dbReference>
<feature type="modified residue" description="Phosphotyrosine; by PKDCC" evidence="22">
    <location>
        <position position="365"/>
    </location>
</feature>
<keyword evidence="14" id="KW-0865">Zymogen</keyword>
<keyword evidence="11 20" id="KW-0106">Calcium</keyword>
<evidence type="ECO:0000256" key="9">
    <source>
        <dbReference type="ARBA" id="ARBA00022801"/>
    </source>
</evidence>
<name>A0ABD1K8B9_9TELE</name>
<feature type="repeat" description="Hemopexin" evidence="24">
    <location>
        <begin position="427"/>
        <end position="470"/>
    </location>
</feature>
<dbReference type="Pfam" id="PF01471">
    <property type="entry name" value="PG_binding_1"/>
    <property type="match status" value="1"/>
</dbReference>
<dbReference type="InterPro" id="IPR002477">
    <property type="entry name" value="Peptidoglycan-bd-like"/>
</dbReference>
<keyword evidence="28" id="KW-1185">Reference proteome</keyword>
<dbReference type="InterPro" id="IPR021158">
    <property type="entry name" value="Pept_M10A_Zn_BS"/>
</dbReference>
<evidence type="ECO:0000256" key="8">
    <source>
        <dbReference type="ARBA" id="ARBA00022737"/>
    </source>
</evidence>
<gene>
    <name evidence="27" type="ORF">ACEWY4_010053</name>
</gene>
<evidence type="ECO:0000256" key="7">
    <source>
        <dbReference type="ARBA" id="ARBA00022729"/>
    </source>
</evidence>
<feature type="repeat" description="Hemopexin" evidence="24">
    <location>
        <begin position="330"/>
        <end position="376"/>
    </location>
</feature>
<evidence type="ECO:0000256" key="25">
    <source>
        <dbReference type="SAM" id="SignalP"/>
    </source>
</evidence>
<organism evidence="27 28">
    <name type="scientific">Coilia grayii</name>
    <name type="common">Gray's grenadier anchovy</name>
    <dbReference type="NCBI Taxonomy" id="363190"/>
    <lineage>
        <taxon>Eukaryota</taxon>
        <taxon>Metazoa</taxon>
        <taxon>Chordata</taxon>
        <taxon>Craniata</taxon>
        <taxon>Vertebrata</taxon>
        <taxon>Euteleostomi</taxon>
        <taxon>Actinopterygii</taxon>
        <taxon>Neopterygii</taxon>
        <taxon>Teleostei</taxon>
        <taxon>Clupei</taxon>
        <taxon>Clupeiformes</taxon>
        <taxon>Clupeoidei</taxon>
        <taxon>Engraulidae</taxon>
        <taxon>Coilinae</taxon>
        <taxon>Coilia</taxon>
    </lineage>
</organism>
<dbReference type="FunFam" id="2.110.10.10:FF:000002">
    <property type="entry name" value="Matrix metallopeptidase 3"/>
    <property type="match status" value="1"/>
</dbReference>
<keyword evidence="5" id="KW-0645">Protease</keyword>
<keyword evidence="6 19" id="KW-0479">Metal-binding</keyword>
<feature type="binding site" evidence="20">
    <location>
        <position position="336"/>
    </location>
    <ligand>
        <name>Ca(2+)</name>
        <dbReference type="ChEBI" id="CHEBI:29108"/>
        <label>5</label>
    </ligand>
</feature>
<feature type="binding site" evidence="20">
    <location>
        <position position="168"/>
    </location>
    <ligand>
        <name>Zn(2+)</name>
        <dbReference type="ChEBI" id="CHEBI:29105"/>
        <label>1</label>
    </ligand>
</feature>
<dbReference type="Gene3D" id="3.40.390.10">
    <property type="entry name" value="Collagenase (Catalytic Domain)"/>
    <property type="match status" value="1"/>
</dbReference>
<keyword evidence="8" id="KW-0677">Repeat</keyword>
<dbReference type="SMART" id="SM00235">
    <property type="entry name" value="ZnMc"/>
    <property type="match status" value="1"/>
</dbReference>
<feature type="binding site" evidence="19">
    <location>
        <position position="223"/>
    </location>
    <ligand>
        <name>Zn(2+)</name>
        <dbReference type="ChEBI" id="CHEBI:29105"/>
        <label>2</label>
        <note>catalytic</note>
    </ligand>
</feature>
<evidence type="ECO:0000256" key="16">
    <source>
        <dbReference type="ARBA" id="ARBA00036005"/>
    </source>
</evidence>
<feature type="binding site" evidence="20">
    <location>
        <position position="290"/>
    </location>
    <ligand>
        <name>Ca(2+)</name>
        <dbReference type="ChEBI" id="CHEBI:29108"/>
        <label>4</label>
    </ligand>
</feature>
<feature type="binding site" evidence="20">
    <location>
        <position position="194"/>
    </location>
    <ligand>
        <name>Ca(2+)</name>
        <dbReference type="ChEBI" id="CHEBI:29108"/>
        <label>2</label>
    </ligand>
</feature>
<evidence type="ECO:0000256" key="4">
    <source>
        <dbReference type="ARBA" id="ARBA00022530"/>
    </source>
</evidence>
<feature type="binding site" evidence="20">
    <location>
        <position position="334"/>
    </location>
    <ligand>
        <name>Ca(2+)</name>
        <dbReference type="ChEBI" id="CHEBI:29108"/>
        <label>4</label>
    </ligand>
</feature>
<evidence type="ECO:0000256" key="21">
    <source>
        <dbReference type="PIRSR" id="PIRSR621190-3"/>
    </source>
</evidence>
<dbReference type="PIRSF" id="PIRSF001191">
    <property type="entry name" value="Peptidase_M10A_matrix"/>
    <property type="match status" value="1"/>
</dbReference>
<keyword evidence="12" id="KW-0482">Metalloprotease</keyword>
<dbReference type="Proteomes" id="UP001591681">
    <property type="component" value="Unassembled WGS sequence"/>
</dbReference>
<dbReference type="PROSITE" id="PS00024">
    <property type="entry name" value="HEMOPEXIN"/>
    <property type="match status" value="1"/>
</dbReference>
<dbReference type="GO" id="GO:0004222">
    <property type="term" value="F:metalloendopeptidase activity"/>
    <property type="evidence" value="ECO:0007669"/>
    <property type="project" value="UniProtKB-EC"/>
</dbReference>
<sequence>MNTQSIWILLALTAVAYSVPLLSPYDNKKSNGDVAENYLKQFYNLTEDPTPSRRRGGGQRSSVLSEMQRFFKLKVTGVLDSETLEVMKKPRCGVPDVARYSTFGQDLKWRTNKLTYRIVNYTPDMAKSEVDTAIEKALQVWARVTPLRFTRIYSGTADIMISFGNRNHGDYYPFDGPGGTLAHAFAPSQGIGGDAHFDEDETFTFKSSRGYNLFLVAAHEFGHSLGLSHSQDPGALMYPVYSYRDPNTFVLPRDDVNGIQSLYGSNPEVVNPEPEPPTTPDACDPKLALDAVTTLRGEMFFFKDSFFWRSSPHSWSAEQHLIKSYWPEVPSTIDAAYENAASDRVILIKGKKIWSLYGYTVESGYPKTLKSLGLPRFVRKVNAAFHDQETGKTIFFVDNYYYSYDETRKTMDKGYPKLVADGFPGMTGKVTAALQHQGYTYIFSGPHIFEYSFRSGRLFRVLRNSYFLRC</sequence>
<feature type="binding site" evidence="20">
    <location>
        <position position="237"/>
    </location>
    <ligand>
        <name>Zn(2+)</name>
        <dbReference type="ChEBI" id="CHEBI:29105"/>
        <label>2</label>
        <note>catalytic</note>
    </ligand>
</feature>
<evidence type="ECO:0000256" key="2">
    <source>
        <dbReference type="ARBA" id="ARBA00010370"/>
    </source>
</evidence>
<feature type="binding site" evidence="20">
    <location>
        <position position="196"/>
    </location>
    <ligand>
        <name>Zn(2+)</name>
        <dbReference type="ChEBI" id="CHEBI:29105"/>
        <label>1</label>
    </ligand>
</feature>
<comment type="cofactor">
    <cofactor evidence="20">
        <name>Zn(2+)</name>
        <dbReference type="ChEBI" id="CHEBI:29105"/>
    </cofactor>
    <text evidence="20">Binds 2 Zn(2+) ions per subunit.</text>
</comment>
<feature type="binding site" evidence="20">
    <location>
        <position position="158"/>
    </location>
    <ligand>
        <name>Ca(2+)</name>
        <dbReference type="ChEBI" id="CHEBI:29108"/>
        <label>2</label>
    </ligand>
</feature>
<dbReference type="AlphaFoldDB" id="A0ABD1K8B9"/>
<feature type="binding site" evidence="20">
    <location>
        <position position="176"/>
    </location>
    <ligand>
        <name>Ca(2+)</name>
        <dbReference type="ChEBI" id="CHEBI:29108"/>
        <label>3</label>
    </ligand>
</feature>
<feature type="repeat" description="Hemopexin" evidence="24">
    <location>
        <begin position="280"/>
        <end position="329"/>
    </location>
</feature>
<keyword evidence="7 25" id="KW-0732">Signal</keyword>
<comment type="catalytic activity">
    <reaction evidence="16">
        <text>Cleavage of the triple helix of collagen at about three-quarters of the length of the molecule from the N-terminus, at 775-Gly-|-Ile-776 in the alpha1(I) chain. Cleaves synthetic substrates and alpha-macroglobulins at bonds where P1' is a hydrophobic residue.</text>
        <dbReference type="EC" id="3.4.24.7"/>
    </reaction>
</comment>
<feature type="binding site" evidence="20">
    <location>
        <position position="201"/>
    </location>
    <ligand>
        <name>Ca(2+)</name>
        <dbReference type="ChEBI" id="CHEBI:29108"/>
        <label>1</label>
    </ligand>
</feature>
<feature type="binding site" evidence="20">
    <location>
        <position position="192"/>
    </location>
    <ligand>
        <name>Ca(2+)</name>
        <dbReference type="ChEBI" id="CHEBI:29108"/>
        <label>2</label>
    </ligand>
</feature>
<dbReference type="EMBL" id="JBHFQA010000008">
    <property type="protein sequence ID" value="KAL2095334.1"/>
    <property type="molecule type" value="Genomic_DNA"/>
</dbReference>
<feature type="active site" evidence="18">
    <location>
        <position position="220"/>
    </location>
</feature>
<dbReference type="CDD" id="cd04278">
    <property type="entry name" value="ZnMc_MMP"/>
    <property type="match status" value="1"/>
</dbReference>
<feature type="binding site" description="in inhibited form" evidence="20">
    <location>
        <position position="92"/>
    </location>
    <ligand>
        <name>Zn(2+)</name>
        <dbReference type="ChEBI" id="CHEBI:29105"/>
        <label>2</label>
        <note>catalytic</note>
    </ligand>
</feature>
<evidence type="ECO:0000256" key="11">
    <source>
        <dbReference type="ARBA" id="ARBA00022837"/>
    </source>
</evidence>
<comment type="subcellular location">
    <subcellularLocation>
        <location evidence="1">Secreted</location>
        <location evidence="1">Extracellular space</location>
        <location evidence="1">Extracellular matrix</location>
    </subcellularLocation>
</comment>
<evidence type="ECO:0000256" key="10">
    <source>
        <dbReference type="ARBA" id="ARBA00022833"/>
    </source>
</evidence>
<keyword evidence="10 19" id="KW-0862">Zinc</keyword>
<feature type="binding site" evidence="20">
    <location>
        <position position="175"/>
    </location>
    <ligand>
        <name>Ca(2+)</name>
        <dbReference type="ChEBI" id="CHEBI:29108"/>
        <label>3</label>
    </ligand>
</feature>
<dbReference type="InterPro" id="IPR036365">
    <property type="entry name" value="PGBD-like_sf"/>
</dbReference>
<feature type="binding site" evidence="20">
    <location>
        <position position="183"/>
    </location>
    <ligand>
        <name>Zn(2+)</name>
        <dbReference type="ChEBI" id="CHEBI:29105"/>
        <label>1</label>
    </ligand>
</feature>
<evidence type="ECO:0000313" key="28">
    <source>
        <dbReference type="Proteomes" id="UP001591681"/>
    </source>
</evidence>
<feature type="binding site" evidence="20">
    <location>
        <position position="384"/>
    </location>
    <ligand>
        <name>Ca(2+)</name>
        <dbReference type="ChEBI" id="CHEBI:29108"/>
        <label>5</label>
    </ligand>
</feature>
<dbReference type="GO" id="GO:0030574">
    <property type="term" value="P:collagen catabolic process"/>
    <property type="evidence" value="ECO:0007669"/>
    <property type="project" value="UniProtKB-KW"/>
</dbReference>
<dbReference type="EC" id="3.4.24.7" evidence="17"/>
<evidence type="ECO:0000256" key="18">
    <source>
        <dbReference type="PIRSR" id="PIRSR001191-1"/>
    </source>
</evidence>
<accession>A0ABD1K8B9</accession>
<dbReference type="Gene3D" id="2.110.10.10">
    <property type="entry name" value="Hemopexin-like domain"/>
    <property type="match status" value="1"/>
</dbReference>
<feature type="domain" description="Peptidase metallopeptidase" evidence="26">
    <location>
        <begin position="105"/>
        <end position="265"/>
    </location>
</feature>
<feature type="repeat" description="Hemopexin" evidence="24">
    <location>
        <begin position="378"/>
        <end position="426"/>
    </location>
</feature>
<dbReference type="InterPro" id="IPR024079">
    <property type="entry name" value="MetalloPept_cat_dom_sf"/>
</dbReference>
<evidence type="ECO:0000256" key="15">
    <source>
        <dbReference type="ARBA" id="ARBA00023157"/>
    </source>
</evidence>
<keyword evidence="15 21" id="KW-1015">Disulfide bond</keyword>
<dbReference type="Pfam" id="PF00413">
    <property type="entry name" value="Peptidase_M10"/>
    <property type="match status" value="1"/>
</dbReference>
<dbReference type="PROSITE" id="PS00546">
    <property type="entry name" value="CYSTEINE_SWITCH"/>
    <property type="match status" value="1"/>
</dbReference>
<dbReference type="PANTHER" id="PTHR10201">
    <property type="entry name" value="MATRIX METALLOPROTEINASE"/>
    <property type="match status" value="1"/>
</dbReference>
<evidence type="ECO:0000313" key="27">
    <source>
        <dbReference type="EMBL" id="KAL2095334.1"/>
    </source>
</evidence>